<evidence type="ECO:0000256" key="4">
    <source>
        <dbReference type="ARBA" id="ARBA00022827"/>
    </source>
</evidence>
<reference evidence="8 9" key="2">
    <citation type="journal article" date="2017" name="Genome Biol. Evol.">
        <title>Trajectories and Drivers of Genome Evolution in Surface-Associated Marine Phaeobacter.</title>
        <authorList>
            <person name="Freese H.M."/>
            <person name="Sikorski J."/>
            <person name="Bunk B."/>
            <person name="Scheuner C."/>
            <person name="Meier-Kolthoff J.P."/>
            <person name="Sproer C."/>
            <person name="Gram L."/>
            <person name="Overmann J."/>
        </authorList>
    </citation>
    <scope>NUCLEOTIDE SEQUENCE [LARGE SCALE GENOMIC DNA]</scope>
    <source>
        <strain evidence="8 9">P88</strain>
        <plasmid evidence="9">pp88_c</plasmid>
    </source>
</reference>
<evidence type="ECO:0000256" key="3">
    <source>
        <dbReference type="ARBA" id="ARBA00022630"/>
    </source>
</evidence>
<keyword evidence="8" id="KW-0614">Plasmid</keyword>
<dbReference type="PROSITE" id="PS51318">
    <property type="entry name" value="TAT"/>
    <property type="match status" value="1"/>
</dbReference>
<dbReference type="RefSeq" id="WP_102884637.1">
    <property type="nucleotide sequence ID" value="NZ_CP010728.1"/>
</dbReference>
<dbReference type="SUPFAM" id="SSF51905">
    <property type="entry name" value="FAD/NAD(P)-binding domain"/>
    <property type="match status" value="1"/>
</dbReference>
<dbReference type="EC" id="1.1.99.1" evidence="8"/>
<dbReference type="InterPro" id="IPR006311">
    <property type="entry name" value="TAT_signal"/>
</dbReference>
<dbReference type="PANTHER" id="PTHR11552">
    <property type="entry name" value="GLUCOSE-METHANOL-CHOLINE GMC OXIDOREDUCTASE"/>
    <property type="match status" value="1"/>
</dbReference>
<dbReference type="Gene3D" id="3.50.50.60">
    <property type="entry name" value="FAD/NAD(P)-binding domain"/>
    <property type="match status" value="1"/>
</dbReference>
<dbReference type="InterPro" id="IPR036188">
    <property type="entry name" value="FAD/NAD-bd_sf"/>
</dbReference>
<dbReference type="GO" id="GO:0050660">
    <property type="term" value="F:flavin adenine dinucleotide binding"/>
    <property type="evidence" value="ECO:0007669"/>
    <property type="project" value="InterPro"/>
</dbReference>
<keyword evidence="8" id="KW-0560">Oxidoreductase</keyword>
<feature type="binding site" evidence="5">
    <location>
        <position position="512"/>
    </location>
    <ligand>
        <name>substrate</name>
    </ligand>
</feature>
<keyword evidence="4 5" id="KW-0274">FAD</keyword>
<feature type="binding site" evidence="5">
    <location>
        <position position="144"/>
    </location>
    <ligand>
        <name>FAD</name>
        <dbReference type="ChEBI" id="CHEBI:57692"/>
    </ligand>
</feature>
<geneLocation type="plasmid" evidence="9">
    <name>pp88_c</name>
</geneLocation>
<sequence>MNKYMDQALERLEHSVISGKMSRRAFITTALATGVIGGTPLRALADELDNIRQVQADRVANLGQSFDYIVVGSGSAGCALVGTLAAKTDGNVLLIEAGDWDTAPSISDPRIWFTNLGTERDWGDVAIPSAGVNNRAIPEHTGRVVGGGSSINATIWARPTKADMDHWADVTGDASWNYEASREIYKRMENWQGAPNPEFRGTDGPVWVQPAQGLLPLVDATLDAVAEVGLPVTEDLNTDREITGNGFGLMNQIIKDGRRNSMARAFLYPALARDNVTLLVNTTANRVIVEGGVAVGVECVRDGETVVFRADREIVLSAGGFNTPKLLMLSGIGDEEDLKAVNIDTVHHAPEVGQNVQDHILHGGCLFESPDPVEHRNSAANMSGYLKTDASLELPDVSIVQIEIPYASEVIAKEYAIENPGNTWALCGGLVAPRSRGTVTLASDNPDDRPVVDMQFLSHPDDVTYLERAIGVAREIAHAPALKDHVVKEIAPGMDLQGEELANFVRNGATTYFHSAGACRMGADDQAVVDAQLRVNGIRNLRIADSTIMPRIVSVPTMPACAMIGMKMADMLS</sequence>
<dbReference type="InterPro" id="IPR012132">
    <property type="entry name" value="GMC_OxRdtase"/>
</dbReference>
<dbReference type="Pfam" id="PF00732">
    <property type="entry name" value="GMC_oxred_N"/>
    <property type="match status" value="1"/>
</dbReference>
<protein>
    <submittedName>
        <fullName evidence="8">Choline dehydrogenase BetA</fullName>
        <ecNumber evidence="8">1.1.99.1</ecNumber>
    </submittedName>
</protein>
<dbReference type="InterPro" id="IPR000172">
    <property type="entry name" value="GMC_OxRdtase_N"/>
</dbReference>
<comment type="similarity">
    <text evidence="2 6">Belongs to the GMC oxidoreductase family.</text>
</comment>
<dbReference type="Pfam" id="PF05199">
    <property type="entry name" value="GMC_oxred_C"/>
    <property type="match status" value="1"/>
</dbReference>
<dbReference type="AlphaFoldDB" id="A0A2I7KG87"/>
<evidence type="ECO:0000256" key="2">
    <source>
        <dbReference type="ARBA" id="ARBA00010790"/>
    </source>
</evidence>
<evidence type="ECO:0000256" key="1">
    <source>
        <dbReference type="ARBA" id="ARBA00001974"/>
    </source>
</evidence>
<reference evidence="8 9" key="1">
    <citation type="journal article" date="2017" name="Front. Microbiol.">
        <title>Phaeobacter piscinae sp. nov., a species of the Roseobacter group and potential aquaculture probiont.</title>
        <authorList>
            <person name="Sonnenschein E.C."/>
            <person name="Phippen C.B.W."/>
            <person name="Nielsen K.F."/>
            <person name="Mateiu R.V."/>
            <person name="Melchiorsen J."/>
            <person name="Gram L."/>
            <person name="Overmann J."/>
            <person name="Freese H.M."/>
        </authorList>
    </citation>
    <scope>NUCLEOTIDE SEQUENCE [LARGE SCALE GENOMIC DNA]</scope>
    <source>
        <strain evidence="8 9">P88</strain>
        <plasmid evidence="9">pp88_c</plasmid>
    </source>
</reference>
<name>A0A2I7KG87_9RHOB</name>
<keyword evidence="3 6" id="KW-0285">Flavoprotein</keyword>
<evidence type="ECO:0000256" key="6">
    <source>
        <dbReference type="RuleBase" id="RU003968"/>
    </source>
</evidence>
<evidence type="ECO:0000313" key="8">
    <source>
        <dbReference type="EMBL" id="AUR01581.1"/>
    </source>
</evidence>
<gene>
    <name evidence="8" type="primary">betA_2</name>
    <name evidence="8" type="ORF">PhaeoP88_04269</name>
</gene>
<accession>A0A2I7KG87</accession>
<feature type="domain" description="Glucose-methanol-choline oxidoreductase N-terminal" evidence="7">
    <location>
        <begin position="142"/>
        <end position="165"/>
    </location>
</feature>
<dbReference type="PROSITE" id="PS00623">
    <property type="entry name" value="GMC_OXRED_1"/>
    <property type="match status" value="1"/>
</dbReference>
<proteinExistence type="inferred from homology"/>
<dbReference type="PIRSF" id="PIRSF000137">
    <property type="entry name" value="Alcohol_oxidase"/>
    <property type="match status" value="1"/>
</dbReference>
<dbReference type="InterPro" id="IPR007867">
    <property type="entry name" value="GMC_OxRtase_C"/>
</dbReference>
<dbReference type="SUPFAM" id="SSF54373">
    <property type="entry name" value="FAD-linked reductases, C-terminal domain"/>
    <property type="match status" value="1"/>
</dbReference>
<evidence type="ECO:0000313" key="9">
    <source>
        <dbReference type="Proteomes" id="UP000236447"/>
    </source>
</evidence>
<organism evidence="8 9">
    <name type="scientific">Phaeobacter inhibens</name>
    <dbReference type="NCBI Taxonomy" id="221822"/>
    <lineage>
        <taxon>Bacteria</taxon>
        <taxon>Pseudomonadati</taxon>
        <taxon>Pseudomonadota</taxon>
        <taxon>Alphaproteobacteria</taxon>
        <taxon>Rhodobacterales</taxon>
        <taxon>Roseobacteraceae</taxon>
        <taxon>Phaeobacter</taxon>
    </lineage>
</organism>
<dbReference type="GO" id="GO:0008812">
    <property type="term" value="F:choline dehydrogenase activity"/>
    <property type="evidence" value="ECO:0007669"/>
    <property type="project" value="UniProtKB-EC"/>
</dbReference>
<evidence type="ECO:0000259" key="7">
    <source>
        <dbReference type="PROSITE" id="PS00623"/>
    </source>
</evidence>
<dbReference type="EMBL" id="CP010728">
    <property type="protein sequence ID" value="AUR01581.1"/>
    <property type="molecule type" value="Genomic_DNA"/>
</dbReference>
<dbReference type="Proteomes" id="UP000236447">
    <property type="component" value="Plasmid pP88_c"/>
</dbReference>
<comment type="cofactor">
    <cofactor evidence="1 5">
        <name>FAD</name>
        <dbReference type="ChEBI" id="CHEBI:57692"/>
    </cofactor>
</comment>
<dbReference type="PANTHER" id="PTHR11552:SF147">
    <property type="entry name" value="CHOLINE DEHYDROGENASE, MITOCHONDRIAL"/>
    <property type="match status" value="1"/>
</dbReference>
<dbReference type="Gene3D" id="3.30.560.10">
    <property type="entry name" value="Glucose Oxidase, domain 3"/>
    <property type="match status" value="1"/>
</dbReference>
<evidence type="ECO:0000256" key="5">
    <source>
        <dbReference type="PIRSR" id="PIRSR000137-2"/>
    </source>
</evidence>